<accession>L7JQC6</accession>
<organism>
    <name type="scientific">Pyricularia oryzae (strain P131)</name>
    <name type="common">Rice blast fungus</name>
    <name type="synonym">Magnaporthe oryzae</name>
    <dbReference type="NCBI Taxonomy" id="1143193"/>
    <lineage>
        <taxon>Eukaryota</taxon>
        <taxon>Fungi</taxon>
        <taxon>Dikarya</taxon>
        <taxon>Ascomycota</taxon>
        <taxon>Pezizomycotina</taxon>
        <taxon>Sordariomycetes</taxon>
        <taxon>Sordariomycetidae</taxon>
        <taxon>Magnaporthales</taxon>
        <taxon>Pyriculariaceae</taxon>
        <taxon>Pyricularia</taxon>
    </lineage>
</organism>
<proteinExistence type="predicted"/>
<feature type="domain" description="DUF6606" evidence="1">
    <location>
        <begin position="57"/>
        <end position="144"/>
    </location>
</feature>
<dbReference type="Pfam" id="PF20255">
    <property type="entry name" value="DUF6606"/>
    <property type="match status" value="1"/>
</dbReference>
<protein>
    <recommendedName>
        <fullName evidence="1">DUF6606 domain-containing protein</fullName>
    </recommendedName>
</protein>
<gene>
    <name evidence="2" type="ORF">OOW_P131scaffold00059g1</name>
</gene>
<reference evidence="2" key="1">
    <citation type="journal article" date="2012" name="PLoS Genet.">
        <title>Comparative analysis of the genomes of two field isolates of the rice blast fungus Magnaporthe oryzae.</title>
        <authorList>
            <person name="Xue M."/>
            <person name="Yang J."/>
            <person name="Li Z."/>
            <person name="Hu S."/>
            <person name="Yao N."/>
            <person name="Dean R.A."/>
            <person name="Zhao W."/>
            <person name="Shen M."/>
            <person name="Zhang H."/>
            <person name="Li C."/>
            <person name="Liu L."/>
            <person name="Cao L."/>
            <person name="Xu X."/>
            <person name="Xing Y."/>
            <person name="Hsiang T."/>
            <person name="Zhang Z."/>
            <person name="Xu J.R."/>
            <person name="Peng Y.L."/>
        </authorList>
    </citation>
    <scope>NUCLEOTIDE SEQUENCE [LARGE SCALE GENOMIC DNA]</scope>
    <source>
        <strain evidence="2">P131</strain>
    </source>
</reference>
<evidence type="ECO:0000313" key="2">
    <source>
        <dbReference type="EMBL" id="ELQ70283.1"/>
    </source>
</evidence>
<dbReference type="InterPro" id="IPR046541">
    <property type="entry name" value="DUF6606"/>
</dbReference>
<name>L7JQC6_PYRO1</name>
<sequence>MPVCCCGEMVMWSSLSRSSSLHVVRILWPARATCFCKPFASLLSGLDIEPHPDNLGRESADPKMVTRMITGILGGSGGTKKEVRKIIKRTREEATMQGAEVWERSALWLFLRVSLQLTLDGLNPNREPSLYKSVMVYCMTQMLERALDHATEIPPYLIYCARCKIDRRIRKLKPPAGQFWLSPVFKVLKRAQELQDQQWSEIQQKEKPELAERSNIGVFDISDAKVLASVSLHSLNTLNKYIVSGRQRPSGTASKVKASSEASANHEATVFLRLKSSLSQLPAVQVRPMNRGGIYDLAEVEAWVGTHLSQWTQTNIGKQSACDRICAFFDKYHKHAKHLYLGNPELESLMHLVMLELWVACDTIATSEFTFLSEHEIQLPAEVTSTLILPTRELLMRANTVEQYIADRQGSSQGRA</sequence>
<evidence type="ECO:0000259" key="1">
    <source>
        <dbReference type="Pfam" id="PF20255"/>
    </source>
</evidence>
<dbReference type="AlphaFoldDB" id="L7JQC6"/>
<dbReference type="EMBL" id="JH794225">
    <property type="protein sequence ID" value="ELQ70283.1"/>
    <property type="molecule type" value="Genomic_DNA"/>
</dbReference>